<name>A0A6P5H082_ANACO</name>
<organism evidence="7 8">
    <name type="scientific">Ananas comosus</name>
    <name type="common">Pineapple</name>
    <name type="synonym">Ananas ananas</name>
    <dbReference type="NCBI Taxonomy" id="4615"/>
    <lineage>
        <taxon>Eukaryota</taxon>
        <taxon>Viridiplantae</taxon>
        <taxon>Streptophyta</taxon>
        <taxon>Embryophyta</taxon>
        <taxon>Tracheophyta</taxon>
        <taxon>Spermatophyta</taxon>
        <taxon>Magnoliopsida</taxon>
        <taxon>Liliopsida</taxon>
        <taxon>Poales</taxon>
        <taxon>Bromeliaceae</taxon>
        <taxon>Bromelioideae</taxon>
        <taxon>Ananas</taxon>
    </lineage>
</organism>
<dbReference type="InterPro" id="IPR011992">
    <property type="entry name" value="EF-hand-dom_pair"/>
</dbReference>
<feature type="domain" description="EF-hand" evidence="6">
    <location>
        <begin position="153"/>
        <end position="188"/>
    </location>
</feature>
<evidence type="ECO:0000256" key="4">
    <source>
        <dbReference type="ARBA" id="ARBA00022837"/>
    </source>
</evidence>
<evidence type="ECO:0000313" key="7">
    <source>
        <dbReference type="Proteomes" id="UP000515123"/>
    </source>
</evidence>
<reference evidence="7" key="1">
    <citation type="journal article" date="2015" name="Nat. Genet.">
        <title>The pineapple genome and the evolution of CAM photosynthesis.</title>
        <authorList>
            <person name="Ming R."/>
            <person name="VanBuren R."/>
            <person name="Wai C.M."/>
            <person name="Tang H."/>
            <person name="Schatz M.C."/>
            <person name="Bowers J.E."/>
            <person name="Lyons E."/>
            <person name="Wang M.L."/>
            <person name="Chen J."/>
            <person name="Biggers E."/>
            <person name="Zhang J."/>
            <person name="Huang L."/>
            <person name="Zhang L."/>
            <person name="Miao W."/>
            <person name="Zhang J."/>
            <person name="Ye Z."/>
            <person name="Miao C."/>
            <person name="Lin Z."/>
            <person name="Wang H."/>
            <person name="Zhou H."/>
            <person name="Yim W.C."/>
            <person name="Priest H.D."/>
            <person name="Zheng C."/>
            <person name="Woodhouse M."/>
            <person name="Edger P.P."/>
            <person name="Guyot R."/>
            <person name="Guo H.B."/>
            <person name="Guo H."/>
            <person name="Zheng G."/>
            <person name="Singh R."/>
            <person name="Sharma A."/>
            <person name="Min X."/>
            <person name="Zheng Y."/>
            <person name="Lee H."/>
            <person name="Gurtowski J."/>
            <person name="Sedlazeck F.J."/>
            <person name="Harkess A."/>
            <person name="McKain M.R."/>
            <person name="Liao Z."/>
            <person name="Fang J."/>
            <person name="Liu J."/>
            <person name="Zhang X."/>
            <person name="Zhang Q."/>
            <person name="Hu W."/>
            <person name="Qin Y."/>
            <person name="Wang K."/>
            <person name="Chen L.Y."/>
            <person name="Shirley N."/>
            <person name="Lin Y.R."/>
            <person name="Liu L.Y."/>
            <person name="Hernandez A.G."/>
            <person name="Wright C.L."/>
            <person name="Bulone V."/>
            <person name="Tuskan G.A."/>
            <person name="Heath K."/>
            <person name="Zee F."/>
            <person name="Moore P.H."/>
            <person name="Sunkar R."/>
            <person name="Leebens-Mack J.H."/>
            <person name="Mockler T."/>
            <person name="Bennetzen J.L."/>
            <person name="Freeling M."/>
            <person name="Sankoff D."/>
            <person name="Paterson A.H."/>
            <person name="Zhu X."/>
            <person name="Yang X."/>
            <person name="Smith J.A."/>
            <person name="Cushman J.C."/>
            <person name="Paull R.E."/>
            <person name="Yu Q."/>
        </authorList>
    </citation>
    <scope>NUCLEOTIDE SEQUENCE [LARGE SCALE GENOMIC DNA]</scope>
    <source>
        <strain evidence="7">cv. F153</strain>
    </source>
</reference>
<keyword evidence="3" id="KW-0677">Repeat</keyword>
<proteinExistence type="predicted"/>
<evidence type="ECO:0000256" key="3">
    <source>
        <dbReference type="ARBA" id="ARBA00022737"/>
    </source>
</evidence>
<dbReference type="InterPro" id="IPR002048">
    <property type="entry name" value="EF_hand_dom"/>
</dbReference>
<dbReference type="GO" id="GO:0005509">
    <property type="term" value="F:calcium ion binding"/>
    <property type="evidence" value="ECO:0007669"/>
    <property type="project" value="InterPro"/>
</dbReference>
<evidence type="ECO:0000259" key="6">
    <source>
        <dbReference type="PROSITE" id="PS50222"/>
    </source>
</evidence>
<dbReference type="Proteomes" id="UP000515123">
    <property type="component" value="Linkage group 21"/>
</dbReference>
<keyword evidence="4" id="KW-0106">Calcium</keyword>
<dbReference type="GO" id="GO:0005777">
    <property type="term" value="C:peroxisome"/>
    <property type="evidence" value="ECO:0007669"/>
    <property type="project" value="EnsemblPlants"/>
</dbReference>
<dbReference type="Pfam" id="PF13499">
    <property type="entry name" value="EF-hand_7"/>
    <property type="match status" value="2"/>
</dbReference>
<evidence type="ECO:0000256" key="2">
    <source>
        <dbReference type="ARBA" id="ARBA00022723"/>
    </source>
</evidence>
<feature type="compositionally biased region" description="Low complexity" evidence="5">
    <location>
        <begin position="1"/>
        <end position="16"/>
    </location>
</feature>
<keyword evidence="7" id="KW-1185">Reference proteome</keyword>
<dbReference type="FunFam" id="1.10.238.10:FF:000231">
    <property type="entry name" value="Calmodulin-like protein 3"/>
    <property type="match status" value="1"/>
</dbReference>
<feature type="compositionally biased region" description="Acidic residues" evidence="5">
    <location>
        <begin position="102"/>
        <end position="118"/>
    </location>
</feature>
<evidence type="ECO:0000256" key="1">
    <source>
        <dbReference type="ARBA" id="ARBA00003291"/>
    </source>
</evidence>
<dbReference type="SMART" id="SM00054">
    <property type="entry name" value="EFh"/>
    <property type="match status" value="4"/>
</dbReference>
<dbReference type="GeneID" id="109726233"/>
<feature type="region of interest" description="Disordered" evidence="5">
    <location>
        <begin position="92"/>
        <end position="118"/>
    </location>
</feature>
<dbReference type="PROSITE" id="PS50222">
    <property type="entry name" value="EF_HAND_2"/>
    <property type="match status" value="4"/>
</dbReference>
<dbReference type="AlphaFoldDB" id="A0A6P5H082"/>
<dbReference type="SUPFAM" id="SSF47473">
    <property type="entry name" value="EF-hand"/>
    <property type="match status" value="1"/>
</dbReference>
<sequence length="199" mass="21548">MMASSSSSSSSSSASSTRDPSELRRVFRMFDRNGDGRITRKELGDSLRNLGIFIPDDDLAAMIAKIDANGDGCVDMAEFGALYDSIMADNESNNTKNANNDGDGDDDDGKEKGEEEEEDMREAFKVFDQNGDGFITVDELRSVLASLGLKQGRTVEDCRRMIHQVDKDGDGRVDFAEFKQMMRGGGFAALGTATAAGNN</sequence>
<dbReference type="CDD" id="cd00051">
    <property type="entry name" value="EFh"/>
    <property type="match status" value="2"/>
</dbReference>
<dbReference type="InterPro" id="IPR039647">
    <property type="entry name" value="EF_hand_pair_protein_CML-like"/>
</dbReference>
<accession>A0A6P5H082</accession>
<dbReference type="RefSeq" id="XP_020111318.1">
    <property type="nucleotide sequence ID" value="XM_020255729.1"/>
</dbReference>
<evidence type="ECO:0000313" key="8">
    <source>
        <dbReference type="RefSeq" id="XP_020111318.1"/>
    </source>
</evidence>
<dbReference type="InterPro" id="IPR018247">
    <property type="entry name" value="EF_Hand_1_Ca_BS"/>
</dbReference>
<protein>
    <submittedName>
        <fullName evidence="8">Calmodulin-like protein 3</fullName>
    </submittedName>
</protein>
<reference evidence="8" key="2">
    <citation type="submission" date="2025-08" db="UniProtKB">
        <authorList>
            <consortium name="RefSeq"/>
        </authorList>
    </citation>
    <scope>IDENTIFICATION</scope>
    <source>
        <tissue evidence="8">Leaf</tissue>
    </source>
</reference>
<evidence type="ECO:0000256" key="5">
    <source>
        <dbReference type="SAM" id="MobiDB-lite"/>
    </source>
</evidence>
<dbReference type="FunFam" id="1.10.238.10:FF:000089">
    <property type="entry name" value="calmodulin-like protein 3"/>
    <property type="match status" value="1"/>
</dbReference>
<comment type="function">
    <text evidence="1">Potential calcium sensor.</text>
</comment>
<feature type="domain" description="EF-hand" evidence="6">
    <location>
        <begin position="54"/>
        <end position="89"/>
    </location>
</feature>
<dbReference type="PROSITE" id="PS00018">
    <property type="entry name" value="EF_HAND_1"/>
    <property type="match status" value="4"/>
</dbReference>
<gene>
    <name evidence="8" type="primary">LOC109726233</name>
</gene>
<feature type="region of interest" description="Disordered" evidence="5">
    <location>
        <begin position="1"/>
        <end position="25"/>
    </location>
</feature>
<dbReference type="PANTHER" id="PTHR10891">
    <property type="entry name" value="EF-HAND CALCIUM-BINDING DOMAIN CONTAINING PROTEIN"/>
    <property type="match status" value="1"/>
</dbReference>
<feature type="domain" description="EF-hand" evidence="6">
    <location>
        <begin position="18"/>
        <end position="53"/>
    </location>
</feature>
<dbReference type="Gramene" id="Aco008050.1.mrna1">
    <property type="protein sequence ID" value="Aco008050.1.mrna1.cds1"/>
    <property type="gene ID" value="Aco008050.1.path1"/>
</dbReference>
<keyword evidence="2" id="KW-0479">Metal-binding</keyword>
<dbReference type="Gene3D" id="1.10.238.10">
    <property type="entry name" value="EF-hand"/>
    <property type="match status" value="2"/>
</dbReference>
<dbReference type="OrthoDB" id="26525at2759"/>
<feature type="domain" description="EF-hand" evidence="6">
    <location>
        <begin position="115"/>
        <end position="150"/>
    </location>
</feature>